<sequence length="171" mass="18965">MDTRPTDHQAPPPSGYRVPLVTDQLFPDQSQTHYPPFVDSDGYSPIFLGSALMERSIHPCKISPNLQPYTRVPYGGTEYAHHGRYDLLPFDPHTMEWVRTEHGRIPPGRRPIEGGYEEGGQKLYHAAASINGCMVPGKTGEHLHGANIPFGGGEHTVHENYDILCVLILLG</sequence>
<organism evidence="1 2">
    <name type="scientific">Vararia minispora EC-137</name>
    <dbReference type="NCBI Taxonomy" id="1314806"/>
    <lineage>
        <taxon>Eukaryota</taxon>
        <taxon>Fungi</taxon>
        <taxon>Dikarya</taxon>
        <taxon>Basidiomycota</taxon>
        <taxon>Agaricomycotina</taxon>
        <taxon>Agaricomycetes</taxon>
        <taxon>Russulales</taxon>
        <taxon>Lachnocladiaceae</taxon>
        <taxon>Vararia</taxon>
    </lineage>
</organism>
<protein>
    <submittedName>
        <fullName evidence="1">Uncharacterized protein</fullName>
    </submittedName>
</protein>
<reference evidence="1" key="2">
    <citation type="journal article" date="2022" name="New Phytol.">
        <title>Evolutionary transition to the ectomycorrhizal habit in the genomes of a hyperdiverse lineage of mushroom-forming fungi.</title>
        <authorList>
            <person name="Looney B."/>
            <person name="Miyauchi S."/>
            <person name="Morin E."/>
            <person name="Drula E."/>
            <person name="Courty P.E."/>
            <person name="Kohler A."/>
            <person name="Kuo A."/>
            <person name="LaButti K."/>
            <person name="Pangilinan J."/>
            <person name="Lipzen A."/>
            <person name="Riley R."/>
            <person name="Andreopoulos W."/>
            <person name="He G."/>
            <person name="Johnson J."/>
            <person name="Nolan M."/>
            <person name="Tritt A."/>
            <person name="Barry K.W."/>
            <person name="Grigoriev I.V."/>
            <person name="Nagy L.G."/>
            <person name="Hibbett D."/>
            <person name="Henrissat B."/>
            <person name="Matheny P.B."/>
            <person name="Labbe J."/>
            <person name="Martin F.M."/>
        </authorList>
    </citation>
    <scope>NUCLEOTIDE SEQUENCE</scope>
    <source>
        <strain evidence="1">EC-137</strain>
    </source>
</reference>
<proteinExistence type="predicted"/>
<evidence type="ECO:0000313" key="2">
    <source>
        <dbReference type="Proteomes" id="UP000814128"/>
    </source>
</evidence>
<dbReference type="EMBL" id="MU273498">
    <property type="protein sequence ID" value="KAI0034552.1"/>
    <property type="molecule type" value="Genomic_DNA"/>
</dbReference>
<reference evidence="1" key="1">
    <citation type="submission" date="2021-02" db="EMBL/GenBank/DDBJ databases">
        <authorList>
            <consortium name="DOE Joint Genome Institute"/>
            <person name="Ahrendt S."/>
            <person name="Looney B.P."/>
            <person name="Miyauchi S."/>
            <person name="Morin E."/>
            <person name="Drula E."/>
            <person name="Courty P.E."/>
            <person name="Chicoki N."/>
            <person name="Fauchery L."/>
            <person name="Kohler A."/>
            <person name="Kuo A."/>
            <person name="Labutti K."/>
            <person name="Pangilinan J."/>
            <person name="Lipzen A."/>
            <person name="Riley R."/>
            <person name="Andreopoulos W."/>
            <person name="He G."/>
            <person name="Johnson J."/>
            <person name="Barry K.W."/>
            <person name="Grigoriev I.V."/>
            <person name="Nagy L."/>
            <person name="Hibbett D."/>
            <person name="Henrissat B."/>
            <person name="Matheny P.B."/>
            <person name="Labbe J."/>
            <person name="Martin F."/>
        </authorList>
    </citation>
    <scope>NUCLEOTIDE SEQUENCE</scope>
    <source>
        <strain evidence="1">EC-137</strain>
    </source>
</reference>
<evidence type="ECO:0000313" key="1">
    <source>
        <dbReference type="EMBL" id="KAI0034552.1"/>
    </source>
</evidence>
<accession>A0ACB8QSK1</accession>
<name>A0ACB8QSK1_9AGAM</name>
<dbReference type="Proteomes" id="UP000814128">
    <property type="component" value="Unassembled WGS sequence"/>
</dbReference>
<comment type="caution">
    <text evidence="1">The sequence shown here is derived from an EMBL/GenBank/DDBJ whole genome shotgun (WGS) entry which is preliminary data.</text>
</comment>
<keyword evidence="2" id="KW-1185">Reference proteome</keyword>
<gene>
    <name evidence="1" type="ORF">K488DRAFT_45142</name>
</gene>